<keyword evidence="5" id="KW-1185">Reference proteome</keyword>
<evidence type="ECO:0000313" key="6">
    <source>
        <dbReference type="RefSeq" id="XP_010418018.1"/>
    </source>
</evidence>
<dbReference type="PANTHER" id="PTHR43625:SF44">
    <property type="entry name" value="ALDO-KETO REDUCTASE 1-RELATED"/>
    <property type="match status" value="1"/>
</dbReference>
<feature type="domain" description="NADP-dependent oxidoreductase" evidence="4">
    <location>
        <begin position="27"/>
        <end position="316"/>
    </location>
</feature>
<protein>
    <submittedName>
        <fullName evidence="6">Probable aldo-keto reductase 6</fullName>
    </submittedName>
</protein>
<dbReference type="InterPro" id="IPR050791">
    <property type="entry name" value="Aldo-Keto_reductase"/>
</dbReference>
<accession>A0ABM0SYL9</accession>
<dbReference type="Pfam" id="PF00248">
    <property type="entry name" value="Aldo_ket_red"/>
    <property type="match status" value="1"/>
</dbReference>
<gene>
    <name evidence="6" type="primary">LOC104703662</name>
</gene>
<evidence type="ECO:0000256" key="1">
    <source>
        <dbReference type="ARBA" id="ARBA00022857"/>
    </source>
</evidence>
<sequence>MAEEACRVRRIKLGSQGLEVSAQGLGCMGLSAFYGAPTPETNAVALLRHAINAGVTFLDTSDIYGPETNELLLGKALKDGLREKVELATKFGITTSEDGKFGFRGDPEYVRFACEASLKRLGVASIDLYYQHRIDTTLPIEATMGALKKLVEEGKVKYIGLSEASASTIRRAHAVHPLTAVQIEWSLWSRDVENDIIPTCRELGIGIVAYSPLGRGFFASGPKIVENLDQDDYRKILPRFQQENLDNNKILYEKVQAMATRKSCTPAQLALAWVHHQGDDVCPIPGTSKIQNLNQNIGALSVKLTPEEMVELEAIAQPDSVKGERYGNDMVTYKDSETPPLSSWKAT</sequence>
<dbReference type="Proteomes" id="UP000694864">
    <property type="component" value="Chromosome 7"/>
</dbReference>
<dbReference type="InterPro" id="IPR036812">
    <property type="entry name" value="NAD(P)_OxRdtase_dom_sf"/>
</dbReference>
<evidence type="ECO:0000256" key="3">
    <source>
        <dbReference type="SAM" id="MobiDB-lite"/>
    </source>
</evidence>
<dbReference type="RefSeq" id="XP_010418018.1">
    <property type="nucleotide sequence ID" value="XM_010419716.1"/>
</dbReference>
<name>A0ABM0SYL9_CAMSA</name>
<dbReference type="CDD" id="cd19145">
    <property type="entry name" value="AKR_AKR13D1"/>
    <property type="match status" value="1"/>
</dbReference>
<proteinExistence type="predicted"/>
<keyword evidence="1" id="KW-0521">NADP</keyword>
<dbReference type="InterPro" id="IPR023210">
    <property type="entry name" value="NADP_OxRdtase_dom"/>
</dbReference>
<dbReference type="SUPFAM" id="SSF51430">
    <property type="entry name" value="NAD(P)-linked oxidoreductase"/>
    <property type="match status" value="1"/>
</dbReference>
<dbReference type="Gene3D" id="3.20.20.100">
    <property type="entry name" value="NADP-dependent oxidoreductase domain"/>
    <property type="match status" value="1"/>
</dbReference>
<feature type="compositionally biased region" description="Basic and acidic residues" evidence="3">
    <location>
        <begin position="321"/>
        <end position="337"/>
    </location>
</feature>
<reference evidence="6" key="2">
    <citation type="submission" date="2025-08" db="UniProtKB">
        <authorList>
            <consortium name="RefSeq"/>
        </authorList>
    </citation>
    <scope>IDENTIFICATION</scope>
    <source>
        <tissue evidence="6">Leaf</tissue>
    </source>
</reference>
<keyword evidence="2" id="KW-0560">Oxidoreductase</keyword>
<evidence type="ECO:0000313" key="5">
    <source>
        <dbReference type="Proteomes" id="UP000694864"/>
    </source>
</evidence>
<evidence type="ECO:0000259" key="4">
    <source>
        <dbReference type="Pfam" id="PF00248"/>
    </source>
</evidence>
<reference evidence="5" key="1">
    <citation type="journal article" date="2014" name="Nat. Commun.">
        <title>The emerging biofuel crop Camelina sativa retains a highly undifferentiated hexaploid genome structure.</title>
        <authorList>
            <person name="Kagale S."/>
            <person name="Koh C."/>
            <person name="Nixon J."/>
            <person name="Bollina V."/>
            <person name="Clarke W.E."/>
            <person name="Tuteja R."/>
            <person name="Spillane C."/>
            <person name="Robinson S.J."/>
            <person name="Links M.G."/>
            <person name="Clarke C."/>
            <person name="Higgins E.E."/>
            <person name="Huebert T."/>
            <person name="Sharpe A.G."/>
            <person name="Parkin I.A."/>
        </authorList>
    </citation>
    <scope>NUCLEOTIDE SEQUENCE [LARGE SCALE GENOMIC DNA]</scope>
    <source>
        <strain evidence="5">cv. DH55</strain>
    </source>
</reference>
<dbReference type="PANTHER" id="PTHR43625">
    <property type="entry name" value="AFLATOXIN B1 ALDEHYDE REDUCTASE"/>
    <property type="match status" value="1"/>
</dbReference>
<dbReference type="GeneID" id="104703662"/>
<evidence type="ECO:0000256" key="2">
    <source>
        <dbReference type="ARBA" id="ARBA00023002"/>
    </source>
</evidence>
<feature type="region of interest" description="Disordered" evidence="3">
    <location>
        <begin position="321"/>
        <end position="347"/>
    </location>
</feature>
<organism evidence="5 6">
    <name type="scientific">Camelina sativa</name>
    <name type="common">False flax</name>
    <name type="synonym">Myagrum sativum</name>
    <dbReference type="NCBI Taxonomy" id="90675"/>
    <lineage>
        <taxon>Eukaryota</taxon>
        <taxon>Viridiplantae</taxon>
        <taxon>Streptophyta</taxon>
        <taxon>Embryophyta</taxon>
        <taxon>Tracheophyta</taxon>
        <taxon>Spermatophyta</taxon>
        <taxon>Magnoliopsida</taxon>
        <taxon>eudicotyledons</taxon>
        <taxon>Gunneridae</taxon>
        <taxon>Pentapetalae</taxon>
        <taxon>rosids</taxon>
        <taxon>malvids</taxon>
        <taxon>Brassicales</taxon>
        <taxon>Brassicaceae</taxon>
        <taxon>Camelineae</taxon>
        <taxon>Camelina</taxon>
    </lineage>
</organism>